<protein>
    <submittedName>
        <fullName evidence="1">Uncharacterized protein</fullName>
    </submittedName>
</protein>
<evidence type="ECO:0000313" key="2">
    <source>
        <dbReference type="Proteomes" id="UP001153331"/>
    </source>
</evidence>
<proteinExistence type="predicted"/>
<gene>
    <name evidence="1" type="ORF">OPT61_g6344</name>
</gene>
<name>A0ACC2I728_9PLEO</name>
<sequence>MAAQAAAYPQNALLKQNDHHLSHGPGPSASRYLHAEANGQALSQNESSSWNGSQQGMELTVRWQNNILTKTEVLQPEARNIDAWQHLDPQAVTKSGESLGHDKKRLSTPTSPKRVAGHGEPKLQRQTGTVERNAEKADILEESANELDPRHFERGKYAQKLCERFTGMLSESPHPHRPFLRNSKFNEIHGSDVCTALEKSRKTRISVDDPQNYRRILFVLGLLKLPTKIRKFIKHGVCDADLPLCIVGLWKNTRMLRSRDSLKTNTVKFGWLDAEDFCRRQWVVLPPKFGACKSNAKTDAKTDAKSDTKVVPHYELDSKAAMPFKKTSVIREGSYGEVTQVEIFPDHHSLLNDTNIFALKKLKSNGKMQQNFTAEATILRKLQQKRHEHDHLINLLATFKCNDVFHFVFPWAELDLLGFWRQYPTSVLSADVESWIMRQCVGLIEALCRIHRYDTYSNSILALNPEPTGKRRQSRSETHDGGTARELKSFIGRHGDLKPENILWFPGSPAGDTMNEGILKIADFGSTRFTDKKIRNRTKHNRVPTLATYQSLEHQLKGGNRKAKVKYAVNVMMENLYAHRLCTPRLGKLLDIIKNQMLVVDAKHRAPADIVELQRPASSSLPVPTRGISGRRSSGAIMHDLGDLLHDCVSLDREVEETHEE</sequence>
<dbReference type="EMBL" id="JAPHNI010000451">
    <property type="protein sequence ID" value="KAJ8110946.1"/>
    <property type="molecule type" value="Genomic_DNA"/>
</dbReference>
<keyword evidence="2" id="KW-1185">Reference proteome</keyword>
<reference evidence="1" key="1">
    <citation type="submission" date="2022-11" db="EMBL/GenBank/DDBJ databases">
        <title>Genome Sequence of Boeremia exigua.</title>
        <authorList>
            <person name="Buettner E."/>
        </authorList>
    </citation>
    <scope>NUCLEOTIDE SEQUENCE</scope>
    <source>
        <strain evidence="1">CU02</strain>
    </source>
</reference>
<evidence type="ECO:0000313" key="1">
    <source>
        <dbReference type="EMBL" id="KAJ8110946.1"/>
    </source>
</evidence>
<dbReference type="Proteomes" id="UP001153331">
    <property type="component" value="Unassembled WGS sequence"/>
</dbReference>
<accession>A0ACC2I728</accession>
<organism evidence="1 2">
    <name type="scientific">Boeremia exigua</name>
    <dbReference type="NCBI Taxonomy" id="749465"/>
    <lineage>
        <taxon>Eukaryota</taxon>
        <taxon>Fungi</taxon>
        <taxon>Dikarya</taxon>
        <taxon>Ascomycota</taxon>
        <taxon>Pezizomycotina</taxon>
        <taxon>Dothideomycetes</taxon>
        <taxon>Pleosporomycetidae</taxon>
        <taxon>Pleosporales</taxon>
        <taxon>Pleosporineae</taxon>
        <taxon>Didymellaceae</taxon>
        <taxon>Boeremia</taxon>
    </lineage>
</organism>
<comment type="caution">
    <text evidence="1">The sequence shown here is derived from an EMBL/GenBank/DDBJ whole genome shotgun (WGS) entry which is preliminary data.</text>
</comment>